<accession>A0ACB6V112</accession>
<evidence type="ECO:0000313" key="1">
    <source>
        <dbReference type="EMBL" id="KAF5094575.1"/>
    </source>
</evidence>
<gene>
    <name evidence="1" type="ORF">D0Z00_003488</name>
</gene>
<reference evidence="1 2" key="1">
    <citation type="journal article" date="2020" name="Front. Microbiol.">
        <title>Phenotypic and Genetic Characterization of the Cheese Ripening Yeast Geotrichum candidum.</title>
        <authorList>
            <person name="Perkins V."/>
            <person name="Vignola S."/>
            <person name="Lessard M.H."/>
            <person name="Plante P.L."/>
            <person name="Corbeil J."/>
            <person name="Dugat-Bony E."/>
            <person name="Frenette M."/>
            <person name="Labrie S."/>
        </authorList>
    </citation>
    <scope>NUCLEOTIDE SEQUENCE [LARGE SCALE GENOMIC DNA]</scope>
    <source>
        <strain evidence="1 2">LMA-1147</strain>
    </source>
</reference>
<sequence length="316" mass="34750">MNKVVIEEFQHLTLSDPSANPAFLPCLTAPGSSVVGADHQMLLQSPTLASPRMRSPPPPALTTDENEEDDELDRAVAFISHLSPRKRPFARLHRFYSPDPNHAAREYRKEQVKKYMKRTSGETAAAGCPAQIIARTLDTIPEYHAATHVAYYLHMEKHEIETDEIIAAAFRENKRVFLPRIVDLNESQALFSGHHKELEMIEVSADEITTLEPTGPYKLREPALGGTTAFEAGGLDAIIVPGLGFTQTCHRLGHGKGFYDTYIAKHIAWGAAQGRPAPFLIGIGATEQFIDTVPAEGHDYVLDTVVAGDGAVYTKQ</sequence>
<proteinExistence type="predicted"/>
<dbReference type="Proteomes" id="UP000744676">
    <property type="component" value="Unassembled WGS sequence"/>
</dbReference>
<comment type="caution">
    <text evidence="1">The sequence shown here is derived from an EMBL/GenBank/DDBJ whole genome shotgun (WGS) entry which is preliminary data.</text>
</comment>
<organism evidence="1 2">
    <name type="scientific">Geotrichum galactomycetum</name>
    <dbReference type="NCBI Taxonomy" id="27317"/>
    <lineage>
        <taxon>Eukaryota</taxon>
        <taxon>Fungi</taxon>
        <taxon>Dikarya</taxon>
        <taxon>Ascomycota</taxon>
        <taxon>Saccharomycotina</taxon>
        <taxon>Dipodascomycetes</taxon>
        <taxon>Dipodascales</taxon>
        <taxon>Dipodascaceae</taxon>
        <taxon>Geotrichum</taxon>
    </lineage>
</organism>
<dbReference type="EMBL" id="QVQA01000159">
    <property type="protein sequence ID" value="KAF5094575.1"/>
    <property type="molecule type" value="Genomic_DNA"/>
</dbReference>
<keyword evidence="2" id="KW-1185">Reference proteome</keyword>
<protein>
    <submittedName>
        <fullName evidence="1">Uncharacterized protein</fullName>
    </submittedName>
</protein>
<name>A0ACB6V112_9ASCO</name>
<evidence type="ECO:0000313" key="2">
    <source>
        <dbReference type="Proteomes" id="UP000744676"/>
    </source>
</evidence>